<keyword evidence="6" id="KW-1185">Reference proteome</keyword>
<feature type="region of interest" description="SAW" evidence="3">
    <location>
        <begin position="485"/>
        <end position="561"/>
    </location>
</feature>
<evidence type="ECO:0000256" key="2">
    <source>
        <dbReference type="ARBA" id="ARBA00023163"/>
    </source>
</evidence>
<dbReference type="PANTHER" id="PTHR31636">
    <property type="entry name" value="OSJNBA0084A10.13 PROTEIN-RELATED"/>
    <property type="match status" value="1"/>
</dbReference>
<accession>A0AAV5D3N0</accession>
<evidence type="ECO:0000256" key="1">
    <source>
        <dbReference type="ARBA" id="ARBA00023015"/>
    </source>
</evidence>
<evidence type="ECO:0008006" key="7">
    <source>
        <dbReference type="Google" id="ProtNLM"/>
    </source>
</evidence>
<reference evidence="5" key="2">
    <citation type="submission" date="2021-12" db="EMBL/GenBank/DDBJ databases">
        <title>Resequencing data analysis of finger millet.</title>
        <authorList>
            <person name="Hatakeyama M."/>
            <person name="Aluri S."/>
            <person name="Balachadran M.T."/>
            <person name="Sivarajan S.R."/>
            <person name="Poveda L."/>
            <person name="Shimizu-Inatsugi R."/>
            <person name="Schlapbach R."/>
            <person name="Sreeman S.M."/>
            <person name="Shimizu K.K."/>
        </authorList>
    </citation>
    <scope>NUCLEOTIDE SEQUENCE</scope>
</reference>
<organism evidence="5 6">
    <name type="scientific">Eleusine coracana subsp. coracana</name>
    <dbReference type="NCBI Taxonomy" id="191504"/>
    <lineage>
        <taxon>Eukaryota</taxon>
        <taxon>Viridiplantae</taxon>
        <taxon>Streptophyta</taxon>
        <taxon>Embryophyta</taxon>
        <taxon>Tracheophyta</taxon>
        <taxon>Spermatophyta</taxon>
        <taxon>Magnoliopsida</taxon>
        <taxon>Liliopsida</taxon>
        <taxon>Poales</taxon>
        <taxon>Poaceae</taxon>
        <taxon>PACMAD clade</taxon>
        <taxon>Chloridoideae</taxon>
        <taxon>Cynodonteae</taxon>
        <taxon>Eleusininae</taxon>
        <taxon>Eleusine</taxon>
    </lineage>
</organism>
<comment type="caution">
    <text evidence="3">Lacks conserved residue(s) required for the propagation of feature annotation.</text>
</comment>
<protein>
    <recommendedName>
        <fullName evidence="7">Scarecrow-like protein 9</fullName>
    </recommendedName>
</protein>
<comment type="caution">
    <text evidence="5">The sequence shown here is derived from an EMBL/GenBank/DDBJ whole genome shotgun (WGS) entry which is preliminary data.</text>
</comment>
<name>A0AAV5D3N0_ELECO</name>
<feature type="region of interest" description="Leucine repeat II (LRII)" evidence="3">
    <location>
        <begin position="368"/>
        <end position="400"/>
    </location>
</feature>
<dbReference type="Pfam" id="PF03514">
    <property type="entry name" value="GRAS"/>
    <property type="match status" value="2"/>
</dbReference>
<evidence type="ECO:0000256" key="3">
    <source>
        <dbReference type="PROSITE-ProRule" id="PRU01191"/>
    </source>
</evidence>
<keyword evidence="2" id="KW-0804">Transcription</keyword>
<dbReference type="InterPro" id="IPR005202">
    <property type="entry name" value="TF_GRAS"/>
</dbReference>
<evidence type="ECO:0000313" key="5">
    <source>
        <dbReference type="EMBL" id="GJN05192.1"/>
    </source>
</evidence>
<evidence type="ECO:0000256" key="4">
    <source>
        <dbReference type="SAM" id="MobiDB-lite"/>
    </source>
</evidence>
<evidence type="ECO:0000313" key="6">
    <source>
        <dbReference type="Proteomes" id="UP001054889"/>
    </source>
</evidence>
<proteinExistence type="inferred from homology"/>
<dbReference type="PROSITE" id="PS50985">
    <property type="entry name" value="GRAS"/>
    <property type="match status" value="1"/>
</dbReference>
<keyword evidence="1" id="KW-0805">Transcription regulation</keyword>
<sequence length="565" mass="63815">MASTLKDQMGLVEPPEQEQDHTPLEYISRILMEEEEEEDRALLQYNDDHPVLIQAQQSLAQIISSSSSSDKGTINNASTTRSCSDSNLVFSLDGTMMRLSDTSVVCNTDAKNAATRAAAVVEHNWSSLASMSFLTGMVEANKLLPRNHSSHGMPDTGADMSRASKVMAMAEPEEELHLQEMMDRMMVNDCEVSSQEMEDLRAAIKFEAAARRKTQQRRQVDLHALLVRCAEAAMDDHGGTRELLVQIKRHASPMGDATQRLAHCFAEALEVRLAGTVSYLIEHRWSLMAKMPSSSVIEFLEAYRLFMATCCFKKVAFAFSNRTIYRVAAGRSRLHIIDYAREGGPPEVTITGIDIPQPGFRAGSYIEKTGHQLSKCAREFGVPFRFHAVATANWDTVRVEDLLGIVKESPRDVVLGNIRRMRPAVFTLSIVSGFYGSSFLTRFRGALYYFSAMFDVLDATMPRGSKQRLVLERDVLAPFPLNVIACEGQDRTDRFDSYKQWQLRIQRAGLRQLPLDREVVSAVREMVKKQQYHKDFVIDEDRQWLLQGWKGRILYAHSTWVTHDD</sequence>
<dbReference type="Proteomes" id="UP001054889">
    <property type="component" value="Unassembled WGS sequence"/>
</dbReference>
<gene>
    <name evidence="5" type="primary">ga22801</name>
    <name evidence="5" type="ORF">PR202_ga22801</name>
</gene>
<feature type="region of interest" description="Disordered" evidence="4">
    <location>
        <begin position="1"/>
        <end position="21"/>
    </location>
</feature>
<reference evidence="5" key="1">
    <citation type="journal article" date="2018" name="DNA Res.">
        <title>Multiple hybrid de novo genome assembly of finger millet, an orphan allotetraploid crop.</title>
        <authorList>
            <person name="Hatakeyama M."/>
            <person name="Aluri S."/>
            <person name="Balachadran M.T."/>
            <person name="Sivarajan S.R."/>
            <person name="Patrignani A."/>
            <person name="Gruter S."/>
            <person name="Poveda L."/>
            <person name="Shimizu-Inatsugi R."/>
            <person name="Baeten J."/>
            <person name="Francoijs K.J."/>
            <person name="Nataraja K.N."/>
            <person name="Reddy Y.A.N."/>
            <person name="Phadnis S."/>
            <person name="Ravikumar R.L."/>
            <person name="Schlapbach R."/>
            <person name="Sreeman S.M."/>
            <person name="Shimizu K.K."/>
        </authorList>
    </citation>
    <scope>NUCLEOTIDE SEQUENCE</scope>
</reference>
<dbReference type="EMBL" id="BQKI01000011">
    <property type="protein sequence ID" value="GJN05192.1"/>
    <property type="molecule type" value="Genomic_DNA"/>
</dbReference>
<comment type="similarity">
    <text evidence="3">Belongs to the GRAS family.</text>
</comment>
<dbReference type="AlphaFoldDB" id="A0AAV5D3N0"/>
<feature type="short sequence motif" description="VHIID" evidence="3">
    <location>
        <begin position="334"/>
        <end position="338"/>
    </location>
</feature>